<protein>
    <submittedName>
        <fullName evidence="1">Uncharacterized protein</fullName>
    </submittedName>
</protein>
<dbReference type="EMBL" id="BMAT01004710">
    <property type="protein sequence ID" value="GFR78815.1"/>
    <property type="molecule type" value="Genomic_DNA"/>
</dbReference>
<keyword evidence="2" id="KW-1185">Reference proteome</keyword>
<gene>
    <name evidence="1" type="ORF">ElyMa_002273800</name>
</gene>
<comment type="caution">
    <text evidence="1">The sequence shown here is derived from an EMBL/GenBank/DDBJ whole genome shotgun (WGS) entry which is preliminary data.</text>
</comment>
<evidence type="ECO:0000313" key="1">
    <source>
        <dbReference type="EMBL" id="GFR78815.1"/>
    </source>
</evidence>
<dbReference type="Proteomes" id="UP000762676">
    <property type="component" value="Unassembled WGS sequence"/>
</dbReference>
<dbReference type="AlphaFoldDB" id="A0AAV4G2S4"/>
<organism evidence="1 2">
    <name type="scientific">Elysia marginata</name>
    <dbReference type="NCBI Taxonomy" id="1093978"/>
    <lineage>
        <taxon>Eukaryota</taxon>
        <taxon>Metazoa</taxon>
        <taxon>Spiralia</taxon>
        <taxon>Lophotrochozoa</taxon>
        <taxon>Mollusca</taxon>
        <taxon>Gastropoda</taxon>
        <taxon>Heterobranchia</taxon>
        <taxon>Euthyneura</taxon>
        <taxon>Panpulmonata</taxon>
        <taxon>Sacoglossa</taxon>
        <taxon>Placobranchoidea</taxon>
        <taxon>Plakobranchidae</taxon>
        <taxon>Elysia</taxon>
    </lineage>
</organism>
<name>A0AAV4G2S4_9GAST</name>
<evidence type="ECO:0000313" key="2">
    <source>
        <dbReference type="Proteomes" id="UP000762676"/>
    </source>
</evidence>
<reference evidence="1 2" key="1">
    <citation type="journal article" date="2021" name="Elife">
        <title>Chloroplast acquisition without the gene transfer in kleptoplastic sea slugs, Plakobranchus ocellatus.</title>
        <authorList>
            <person name="Maeda T."/>
            <person name="Takahashi S."/>
            <person name="Yoshida T."/>
            <person name="Shimamura S."/>
            <person name="Takaki Y."/>
            <person name="Nagai Y."/>
            <person name="Toyoda A."/>
            <person name="Suzuki Y."/>
            <person name="Arimoto A."/>
            <person name="Ishii H."/>
            <person name="Satoh N."/>
            <person name="Nishiyama T."/>
            <person name="Hasebe M."/>
            <person name="Maruyama T."/>
            <person name="Minagawa J."/>
            <person name="Obokata J."/>
            <person name="Shigenobu S."/>
        </authorList>
    </citation>
    <scope>NUCLEOTIDE SEQUENCE [LARGE SCALE GENOMIC DNA]</scope>
</reference>
<sequence length="151" mass="17155">MVKTPVRMPDDRLIDRQSTIFYSEPAMGHRLEGRPTLRFKNTMKKSLQNCSIGTLNWGTTAFNRSPWRQLRISLLTNMPSGGCMLNSVQQQRPELTQVDFLCSITSTVDFVHLILDPDPTHACPSIRCETGSYYFDSPPYIHTAMANVESQ</sequence>
<proteinExistence type="predicted"/>
<accession>A0AAV4G2S4</accession>